<dbReference type="Proteomes" id="UP000887569">
    <property type="component" value="Unplaced"/>
</dbReference>
<evidence type="ECO:0000256" key="6">
    <source>
        <dbReference type="ARBA" id="ARBA00023180"/>
    </source>
</evidence>
<comment type="function">
    <text evidence="7">Putative phospholipase.</text>
</comment>
<sequence length="162" mass="18033">MNRMTNGLNAGESANGQAASVQSANGTPPVKQDTRQNNSRPYLKRMNARLLLVRDLCVLLIISDRAAARLTPSERLQEEDDEYDRGGEEDEYYTYLSVCKNETGINLYAVYQRECDFDNQVALGRFRNAVNETGWGVFEVETSGDYDDATQAYAAGVAEGWA</sequence>
<keyword evidence="2" id="KW-0732">Signal</keyword>
<dbReference type="Pfam" id="PF04916">
    <property type="entry name" value="Phospholip_B"/>
    <property type="match status" value="1"/>
</dbReference>
<feature type="compositionally biased region" description="Polar residues" evidence="8">
    <location>
        <begin position="1"/>
        <end position="26"/>
    </location>
</feature>
<dbReference type="AlphaFoldDB" id="A0A914ZVV6"/>
<dbReference type="WBParaSite" id="PgB34_g001_t01">
    <property type="protein sequence ID" value="PgB34_g001_t01"/>
    <property type="gene ID" value="PgB34_g001"/>
</dbReference>
<keyword evidence="3 7" id="KW-0378">Hydrolase</keyword>
<dbReference type="GO" id="GO:0004620">
    <property type="term" value="F:phospholipase activity"/>
    <property type="evidence" value="ECO:0007669"/>
    <property type="project" value="InterPro"/>
</dbReference>
<comment type="similarity">
    <text evidence="1 7">Belongs to the phospholipase B-like family.</text>
</comment>
<keyword evidence="4 7" id="KW-0442">Lipid degradation</keyword>
<evidence type="ECO:0000256" key="7">
    <source>
        <dbReference type="RuleBase" id="RU364138"/>
    </source>
</evidence>
<organism evidence="9 10">
    <name type="scientific">Parascaris univalens</name>
    <name type="common">Nematode worm</name>
    <dbReference type="NCBI Taxonomy" id="6257"/>
    <lineage>
        <taxon>Eukaryota</taxon>
        <taxon>Metazoa</taxon>
        <taxon>Ecdysozoa</taxon>
        <taxon>Nematoda</taxon>
        <taxon>Chromadorea</taxon>
        <taxon>Rhabditida</taxon>
        <taxon>Spirurina</taxon>
        <taxon>Ascaridomorpha</taxon>
        <taxon>Ascaridoidea</taxon>
        <taxon>Ascarididae</taxon>
        <taxon>Parascaris</taxon>
    </lineage>
</organism>
<protein>
    <recommendedName>
        <fullName evidence="7">Phospholipase B-like</fullName>
        <ecNumber evidence="7">3.1.1.-</ecNumber>
    </recommendedName>
</protein>
<evidence type="ECO:0000256" key="8">
    <source>
        <dbReference type="SAM" id="MobiDB-lite"/>
    </source>
</evidence>
<evidence type="ECO:0000313" key="9">
    <source>
        <dbReference type="Proteomes" id="UP000887569"/>
    </source>
</evidence>
<feature type="region of interest" description="Disordered" evidence="8">
    <location>
        <begin position="1"/>
        <end position="39"/>
    </location>
</feature>
<keyword evidence="5 7" id="KW-0443">Lipid metabolism</keyword>
<proteinExistence type="inferred from homology"/>
<keyword evidence="6" id="KW-0325">Glycoprotein</keyword>
<accession>A0A914ZVV6</accession>
<dbReference type="EC" id="3.1.1.-" evidence="7"/>
<evidence type="ECO:0000256" key="5">
    <source>
        <dbReference type="ARBA" id="ARBA00023098"/>
    </source>
</evidence>
<dbReference type="InterPro" id="IPR007000">
    <property type="entry name" value="PLipase_B-like"/>
</dbReference>
<dbReference type="Gene3D" id="3.60.60.30">
    <property type="match status" value="1"/>
</dbReference>
<evidence type="ECO:0000256" key="1">
    <source>
        <dbReference type="ARBA" id="ARBA00007835"/>
    </source>
</evidence>
<evidence type="ECO:0000256" key="2">
    <source>
        <dbReference type="ARBA" id="ARBA00022729"/>
    </source>
</evidence>
<evidence type="ECO:0000256" key="3">
    <source>
        <dbReference type="ARBA" id="ARBA00022801"/>
    </source>
</evidence>
<evidence type="ECO:0000313" key="10">
    <source>
        <dbReference type="WBParaSite" id="PgB34_g001_t01"/>
    </source>
</evidence>
<reference evidence="10" key="1">
    <citation type="submission" date="2022-11" db="UniProtKB">
        <authorList>
            <consortium name="WormBaseParasite"/>
        </authorList>
    </citation>
    <scope>IDENTIFICATION</scope>
</reference>
<dbReference type="GO" id="GO:0016042">
    <property type="term" value="P:lipid catabolic process"/>
    <property type="evidence" value="ECO:0007669"/>
    <property type="project" value="UniProtKB-KW"/>
</dbReference>
<keyword evidence="9" id="KW-1185">Reference proteome</keyword>
<evidence type="ECO:0000256" key="4">
    <source>
        <dbReference type="ARBA" id="ARBA00022963"/>
    </source>
</evidence>
<name>A0A914ZVV6_PARUN</name>